<feature type="compositionally biased region" description="Polar residues" evidence="1">
    <location>
        <begin position="319"/>
        <end position="330"/>
    </location>
</feature>
<feature type="compositionally biased region" description="Polar residues" evidence="1">
    <location>
        <begin position="1788"/>
        <end position="1797"/>
    </location>
</feature>
<feature type="compositionally biased region" description="Low complexity" evidence="1">
    <location>
        <begin position="158"/>
        <end position="172"/>
    </location>
</feature>
<dbReference type="RefSeq" id="XP_033599600.1">
    <property type="nucleotide sequence ID" value="XM_033749766.1"/>
</dbReference>
<feature type="compositionally biased region" description="Basic residues" evidence="1">
    <location>
        <begin position="496"/>
        <end position="506"/>
    </location>
</feature>
<dbReference type="PANTHER" id="PTHR22834">
    <property type="entry name" value="NUCLEAR FUSION PROTEIN FUS2"/>
    <property type="match status" value="1"/>
</dbReference>
<dbReference type="InterPro" id="IPR051492">
    <property type="entry name" value="Dynamin-Rho_GEF"/>
</dbReference>
<feature type="compositionally biased region" description="Low complexity" evidence="1">
    <location>
        <begin position="1798"/>
        <end position="1816"/>
    </location>
</feature>
<feature type="compositionally biased region" description="Low complexity" evidence="1">
    <location>
        <begin position="1756"/>
        <end position="1770"/>
    </location>
</feature>
<feature type="region of interest" description="Disordered" evidence="1">
    <location>
        <begin position="252"/>
        <end position="288"/>
    </location>
</feature>
<accession>A0A6A6W4Q2</accession>
<feature type="compositionally biased region" description="Low complexity" evidence="1">
    <location>
        <begin position="1074"/>
        <end position="1095"/>
    </location>
</feature>
<dbReference type="InterPro" id="IPR035899">
    <property type="entry name" value="DBL_dom_sf"/>
</dbReference>
<dbReference type="Gene3D" id="1.20.1270.60">
    <property type="entry name" value="Arfaptin homology (AH) domain/BAR domain"/>
    <property type="match status" value="1"/>
</dbReference>
<feature type="region of interest" description="Disordered" evidence="1">
    <location>
        <begin position="1057"/>
        <end position="1115"/>
    </location>
</feature>
<feature type="region of interest" description="Disordered" evidence="1">
    <location>
        <begin position="878"/>
        <end position="989"/>
    </location>
</feature>
<dbReference type="GO" id="GO:0031991">
    <property type="term" value="P:regulation of actomyosin contractile ring contraction"/>
    <property type="evidence" value="ECO:0007669"/>
    <property type="project" value="TreeGrafter"/>
</dbReference>
<feature type="compositionally biased region" description="Polar residues" evidence="1">
    <location>
        <begin position="98"/>
        <end position="121"/>
    </location>
</feature>
<feature type="region of interest" description="Disordered" evidence="1">
    <location>
        <begin position="71"/>
        <end position="206"/>
    </location>
</feature>
<dbReference type="Proteomes" id="UP000799437">
    <property type="component" value="Unassembled WGS sequence"/>
</dbReference>
<dbReference type="InterPro" id="IPR000219">
    <property type="entry name" value="DH_dom"/>
</dbReference>
<keyword evidence="4" id="KW-1185">Reference proteome</keyword>
<dbReference type="InterPro" id="IPR027267">
    <property type="entry name" value="AH/BAR_dom_sf"/>
</dbReference>
<feature type="region of interest" description="Disordered" evidence="1">
    <location>
        <begin position="712"/>
        <end position="783"/>
    </location>
</feature>
<feature type="domain" description="DH" evidence="2">
    <location>
        <begin position="1129"/>
        <end position="1347"/>
    </location>
</feature>
<feature type="region of interest" description="Disordered" evidence="1">
    <location>
        <begin position="319"/>
        <end position="530"/>
    </location>
</feature>
<dbReference type="CDD" id="cd07589">
    <property type="entry name" value="BAR_DNMBP"/>
    <property type="match status" value="1"/>
</dbReference>
<feature type="compositionally biased region" description="Basic and acidic residues" evidence="1">
    <location>
        <begin position="931"/>
        <end position="945"/>
    </location>
</feature>
<feature type="compositionally biased region" description="Polar residues" evidence="1">
    <location>
        <begin position="128"/>
        <end position="137"/>
    </location>
</feature>
<evidence type="ECO:0000256" key="1">
    <source>
        <dbReference type="SAM" id="MobiDB-lite"/>
    </source>
</evidence>
<dbReference type="GO" id="GO:0032955">
    <property type="term" value="P:regulation of division septum assembly"/>
    <property type="evidence" value="ECO:0007669"/>
    <property type="project" value="TreeGrafter"/>
</dbReference>
<dbReference type="PANTHER" id="PTHR22834:SF20">
    <property type="entry name" value="SH3 DOMAIN-CONTAINING PROTEIN"/>
    <property type="match status" value="1"/>
</dbReference>
<reference evidence="3" key="1">
    <citation type="journal article" date="2020" name="Stud. Mycol.">
        <title>101 Dothideomycetes genomes: a test case for predicting lifestyles and emergence of pathogens.</title>
        <authorList>
            <person name="Haridas S."/>
            <person name="Albert R."/>
            <person name="Binder M."/>
            <person name="Bloem J."/>
            <person name="Labutti K."/>
            <person name="Salamov A."/>
            <person name="Andreopoulos B."/>
            <person name="Baker S."/>
            <person name="Barry K."/>
            <person name="Bills G."/>
            <person name="Bluhm B."/>
            <person name="Cannon C."/>
            <person name="Castanera R."/>
            <person name="Culley D."/>
            <person name="Daum C."/>
            <person name="Ezra D."/>
            <person name="Gonzalez J."/>
            <person name="Henrissat B."/>
            <person name="Kuo A."/>
            <person name="Liang C."/>
            <person name="Lipzen A."/>
            <person name="Lutzoni F."/>
            <person name="Magnuson J."/>
            <person name="Mondo S."/>
            <person name="Nolan M."/>
            <person name="Ohm R."/>
            <person name="Pangilinan J."/>
            <person name="Park H.-J."/>
            <person name="Ramirez L."/>
            <person name="Alfaro M."/>
            <person name="Sun H."/>
            <person name="Tritt A."/>
            <person name="Yoshinaga Y."/>
            <person name="Zwiers L.-H."/>
            <person name="Turgeon B."/>
            <person name="Goodwin S."/>
            <person name="Spatafora J."/>
            <person name="Crous P."/>
            <person name="Grigoriev I."/>
        </authorList>
    </citation>
    <scope>NUCLEOTIDE SEQUENCE</scope>
    <source>
        <strain evidence="3">CBS 121739</strain>
    </source>
</reference>
<sequence>MSRLSPQDRLDEPWDSSAVNAYFEGETPDFEHVTGVFGIDRNSSNFTDPHDFYRLPTSASRSNDLVVDNSMTSAARQRPSQPNGTRTIPRPGFRSASGPASSTPTFKSTTTLPSTNRQQVRNLVDRFNQPTVSSTAHSTKRYYRPARASLGSKPPALSTPSKSTSNPTSPVSLSQNDGEPNKLFKPKHKGQYPPAMGPSVTIGGLSGAKDQDLAATVLRSPHRQVHQHPVRPSRPALFGEIALSPDGMVDLSRAPTHPGEQQTWTDGSMHRPNAMFPRGGHSRTRSYQDASPITDLHDFHASGSGFAAHRKSRSEAYNFTQQPYVASTDVSPNRSRSPRSRIPVRSKRTSGHSESGSSTSSRTGSIVSESRYTSASPPKDSRLPTGPQSRAQAAKCNGRPKTPPTILMAKRYEGTPVSSPNGSSLKAVIHPSLPKLSPPLRTSRSRQPLPTVASTNRPKEPKSPVHAKKGSTGLGGANFAARRSLFESSSQESLKKRSIPLRKKKSGLSSAQQSPTIEVTPETVKAPARTEPAVSSVGIDLKVETIHLPVAANNTEPSSGNTNFEADESPVLGMPGQFPSNSPYMDSEAVTDEYDPAIPRAEGEDTEASRSNQGYPALQTPGRSSGPELDYVFGDDIDTQDDFSTGLDGASDGSRISQYRNDASNPPSAGTGSHRNTTYSHNTSEDDLESIYVQLAETPGPESIRNQHWSENYSRAGPSDQPLAIRPLRPSVRLPHDSSTTDRPYLLHGSSEDPSPSSAGATFFQEDDSPIDASRPQHSETGHLAGEFKSVRLSTGVTISAEAYKSLQALLDFYEVNDVTEDVAGEVQEQVRQSISADVAAQGTWSSKPEAIAFLQSVIRDVDEAVCHDSQTLVWSERGRRSHNTTAGEEEYEHDGSGGTAIILEPQRYSREGVSRAPWEQQQRQEQQLFEEERRRERAMEDHVIDSQWRTSPDHVSAAQLGYAAQSRRANNRQDSNNDNQLPEIPATGGGLGLAIKVTAPDEPLRVPINSPPSIPGRRMPPVVDGAMYSPATPSIYSRESQAANFSVIAMDPGHALGQGSKQDLSIPGDYALPSEGEAPSPSKSPSKSFRSAASDRPSTSSEEKRSPAYYTPVVTIDKETPEGKRLLKRRNLMRELYDTEDSYHQDLVIMVEIYRDSAEMVMTAEDKKALFANCEYVRRFSADMKDAIKRAIEPVYVPKASNKIWGQNENDIAEGNPEVMHLDPERDRKTRVGHFMDRSLNQMESVYGEYIKNHGRANERLLQLTTGKESGPKMKTWMDVCIEQSNDLTRAWNLDALLVKPTQRILKYPLILAGLVECTNPDHPDYDKLKQVQKQIIEISTRINENTKREELMTQVNLKYQKARDKPNMSTAFGRALGRRKEVLRDQVGLGTTVDDPVYDGIAQKFGGHFFQLQIVMRDVEKHMAELQTYMDTACAFVNTVTDWAAVGHLGDVPRVTHPELESKWRKYAQVYKEIALVALPEHKAVVQKSVIKPIQQLWKLHDNPQVMMYRRKKKMGDYLRYKALKDKGEKMDKKTIESGEQWLALSDTLKLELPKLYNLTKKLIESVLKNLIDIQITWQVIWHKKLKTAIYDVRPTGDFNQDLINLEKEFKTDYNLMPSEANKLAICNRTLVNEIPNYLSPIPGITTDDFDTGRRTGSRTQSMSSDKSVNSIIWSPPIVPGTQPHHTSQAANDRVAAHSGRYQPSSSATQLPHYPPQLDGSGELSARARYRSSTGQSSGSNTPRLSLMEATIFPSSRPSTSTARSDPSLLLQGRQSLETGDYRPPTGSTYDTANRSSNGRSSSIFSSAMPMSDSPALTRADSPDSSDSKDPDVLFLAASLFEFNIAHDRREGGYPYLVYVPGEVFDVLGTKGELWLARNQDDASKKIGWIWEKHFARILPETI</sequence>
<dbReference type="EMBL" id="ML996574">
    <property type="protein sequence ID" value="KAF2757149.1"/>
    <property type="molecule type" value="Genomic_DNA"/>
</dbReference>
<dbReference type="SMART" id="SM00325">
    <property type="entry name" value="RhoGEF"/>
    <property type="match status" value="1"/>
</dbReference>
<proteinExistence type="predicted"/>
<name>A0A6A6W4Q2_9PEZI</name>
<feature type="compositionally biased region" description="Basic residues" evidence="1">
    <location>
        <begin position="336"/>
        <end position="350"/>
    </location>
</feature>
<feature type="compositionally biased region" description="Low complexity" evidence="1">
    <location>
        <begin position="352"/>
        <end position="371"/>
    </location>
</feature>
<dbReference type="SUPFAM" id="SSF48065">
    <property type="entry name" value="DBL homology domain (DH-domain)"/>
    <property type="match status" value="1"/>
</dbReference>
<organism evidence="3 4">
    <name type="scientific">Pseudovirgaria hyperparasitica</name>
    <dbReference type="NCBI Taxonomy" id="470096"/>
    <lineage>
        <taxon>Eukaryota</taxon>
        <taxon>Fungi</taxon>
        <taxon>Dikarya</taxon>
        <taxon>Ascomycota</taxon>
        <taxon>Pezizomycotina</taxon>
        <taxon>Dothideomycetes</taxon>
        <taxon>Dothideomycetes incertae sedis</taxon>
        <taxon>Acrospermales</taxon>
        <taxon>Acrospermaceae</taxon>
        <taxon>Pseudovirgaria</taxon>
    </lineage>
</organism>
<dbReference type="Gene3D" id="1.20.900.10">
    <property type="entry name" value="Dbl homology (DH) domain"/>
    <property type="match status" value="1"/>
</dbReference>
<gene>
    <name evidence="3" type="ORF">EJ05DRAFT_57030</name>
</gene>
<feature type="region of interest" description="Disordered" evidence="1">
    <location>
        <begin position="602"/>
        <end position="684"/>
    </location>
</feature>
<feature type="compositionally biased region" description="Polar residues" evidence="1">
    <location>
        <begin position="507"/>
        <end position="517"/>
    </location>
</feature>
<feature type="compositionally biased region" description="Polar residues" evidence="1">
    <location>
        <begin position="440"/>
        <end position="456"/>
    </location>
</feature>
<protein>
    <recommendedName>
        <fullName evidence="2">DH domain-containing protein</fullName>
    </recommendedName>
</protein>
<dbReference type="GO" id="GO:0005085">
    <property type="term" value="F:guanyl-nucleotide exchange factor activity"/>
    <property type="evidence" value="ECO:0007669"/>
    <property type="project" value="InterPro"/>
</dbReference>
<evidence type="ECO:0000259" key="2">
    <source>
        <dbReference type="PROSITE" id="PS50010"/>
    </source>
</evidence>
<feature type="region of interest" description="Disordered" evidence="1">
    <location>
        <begin position="1648"/>
        <end position="1827"/>
    </location>
</feature>
<dbReference type="PROSITE" id="PS50010">
    <property type="entry name" value="DH_2"/>
    <property type="match status" value="1"/>
</dbReference>
<dbReference type="GeneID" id="54490820"/>
<feature type="compositionally biased region" description="Polar residues" evidence="1">
    <location>
        <begin position="1663"/>
        <end position="1675"/>
    </location>
</feature>
<feature type="compositionally biased region" description="Polar residues" evidence="1">
    <location>
        <begin position="654"/>
        <end position="682"/>
    </location>
</feature>
<dbReference type="SUPFAM" id="SSF103657">
    <property type="entry name" value="BAR/IMD domain-like"/>
    <property type="match status" value="1"/>
</dbReference>
<dbReference type="CDD" id="cd00160">
    <property type="entry name" value="RhoGEF"/>
    <property type="match status" value="1"/>
</dbReference>
<evidence type="ECO:0000313" key="3">
    <source>
        <dbReference type="EMBL" id="KAF2757149.1"/>
    </source>
</evidence>
<dbReference type="Pfam" id="PF00621">
    <property type="entry name" value="RhoGEF"/>
    <property type="match status" value="1"/>
</dbReference>
<dbReference type="OrthoDB" id="10256089at2759"/>
<feature type="compositionally biased region" description="Polar residues" evidence="1">
    <location>
        <begin position="71"/>
        <end position="86"/>
    </location>
</feature>
<feature type="compositionally biased region" description="Polar residues" evidence="1">
    <location>
        <begin position="1733"/>
        <end position="1746"/>
    </location>
</feature>
<dbReference type="GO" id="GO:0005737">
    <property type="term" value="C:cytoplasm"/>
    <property type="evidence" value="ECO:0007669"/>
    <property type="project" value="TreeGrafter"/>
</dbReference>
<evidence type="ECO:0000313" key="4">
    <source>
        <dbReference type="Proteomes" id="UP000799437"/>
    </source>
</evidence>